<dbReference type="EMBL" id="ARXU01000003">
    <property type="protein sequence ID" value="KGD61830.1"/>
    <property type="molecule type" value="Genomic_DNA"/>
</dbReference>
<accession>A0ABR4WEW3</accession>
<evidence type="ECO:0000313" key="1">
    <source>
        <dbReference type="EMBL" id="KGD61830.1"/>
    </source>
</evidence>
<comment type="caution">
    <text evidence="1">The sequence shown here is derived from an EMBL/GenBank/DDBJ whole genome shotgun (WGS) entry which is preliminary data.</text>
</comment>
<protein>
    <submittedName>
        <fullName evidence="1">Uncharacterized protein</fullName>
    </submittedName>
</protein>
<sequence length="135" mass="15916">MTIEFRGEEYYDDRLFVFYICKVTAEIVDGVKEIILHHDEAPDDHVWALVLYKNTGRMMAAKVNYFRIREDAEEYYRDIAPQVPRISLNGESPLHPPSFKEYSDWMAREGLSEYDKKAFYSSSGSNQKEVIYEQL</sequence>
<keyword evidence="2" id="KW-1185">Reference proteome</keyword>
<reference evidence="1 2" key="1">
    <citation type="submission" date="2012-09" db="EMBL/GenBank/DDBJ databases">
        <title>Genome Sequence of alkane-degrading Bacterium Alcanivorax jadensis T9.</title>
        <authorList>
            <person name="Lai Q."/>
            <person name="Shao Z."/>
        </authorList>
    </citation>
    <scope>NUCLEOTIDE SEQUENCE [LARGE SCALE GENOMIC DNA]</scope>
    <source>
        <strain evidence="1 2">T9</strain>
    </source>
</reference>
<evidence type="ECO:0000313" key="2">
    <source>
        <dbReference type="Proteomes" id="UP000029443"/>
    </source>
</evidence>
<proteinExistence type="predicted"/>
<dbReference type="Proteomes" id="UP000029443">
    <property type="component" value="Unassembled WGS sequence"/>
</dbReference>
<gene>
    <name evidence="1" type="ORF">T9A_01039</name>
</gene>
<dbReference type="RefSeq" id="WP_035245781.1">
    <property type="nucleotide sequence ID" value="NZ_ARXU01000003.1"/>
</dbReference>
<name>A0ABR4WEW3_9GAMM</name>
<organism evidence="1 2">
    <name type="scientific">Alcanivorax jadensis T9</name>
    <dbReference type="NCBI Taxonomy" id="1177181"/>
    <lineage>
        <taxon>Bacteria</taxon>
        <taxon>Pseudomonadati</taxon>
        <taxon>Pseudomonadota</taxon>
        <taxon>Gammaproteobacteria</taxon>
        <taxon>Oceanospirillales</taxon>
        <taxon>Alcanivoracaceae</taxon>
        <taxon>Alcanivorax</taxon>
    </lineage>
</organism>